<dbReference type="Proteomes" id="UP000253934">
    <property type="component" value="Unassembled WGS sequence"/>
</dbReference>
<dbReference type="SUPFAM" id="SSF111369">
    <property type="entry name" value="HlyD-like secretion proteins"/>
    <property type="match status" value="1"/>
</dbReference>
<accession>A0A369KWL6</accession>
<dbReference type="Gene3D" id="2.40.50.100">
    <property type="match status" value="1"/>
</dbReference>
<dbReference type="AlphaFoldDB" id="A0A369KWL6"/>
<dbReference type="Gene3D" id="2.40.30.170">
    <property type="match status" value="1"/>
</dbReference>
<dbReference type="NCBIfam" id="TIGR01730">
    <property type="entry name" value="RND_mfp"/>
    <property type="match status" value="1"/>
</dbReference>
<organism evidence="3 4">
    <name type="scientific">Spirobacillus cienkowskii</name>
    <dbReference type="NCBI Taxonomy" id="495820"/>
    <lineage>
        <taxon>Bacteria</taxon>
        <taxon>Pseudomonadati</taxon>
        <taxon>Bdellovibrionota</taxon>
        <taxon>Oligoflexia</taxon>
        <taxon>Silvanigrellales</taxon>
        <taxon>Spirobacillus</taxon>
    </lineage>
</organism>
<dbReference type="PANTHER" id="PTHR30469">
    <property type="entry name" value="MULTIDRUG RESISTANCE PROTEIN MDTA"/>
    <property type="match status" value="1"/>
</dbReference>
<comment type="caution">
    <text evidence="3">The sequence shown here is derived from an EMBL/GenBank/DDBJ whole genome shotgun (WGS) entry which is preliminary data.</text>
</comment>
<dbReference type="GO" id="GO:0015562">
    <property type="term" value="F:efflux transmembrane transporter activity"/>
    <property type="evidence" value="ECO:0007669"/>
    <property type="project" value="TreeGrafter"/>
</dbReference>
<dbReference type="PANTHER" id="PTHR30469:SF15">
    <property type="entry name" value="HLYD FAMILY OF SECRETION PROTEINS"/>
    <property type="match status" value="1"/>
</dbReference>
<dbReference type="RefSeq" id="WP_338635937.1">
    <property type="nucleotide sequence ID" value="NZ_CP146516.1"/>
</dbReference>
<dbReference type="PROSITE" id="PS51257">
    <property type="entry name" value="PROKAR_LIPOPROTEIN"/>
    <property type="match status" value="1"/>
</dbReference>
<proteinExistence type="inferred from homology"/>
<feature type="signal peptide" evidence="2">
    <location>
        <begin position="1"/>
        <end position="22"/>
    </location>
</feature>
<comment type="similarity">
    <text evidence="1">Belongs to the membrane fusion protein (MFP) (TC 8.A.1) family.</text>
</comment>
<gene>
    <name evidence="3" type="ORF">DCC88_00875</name>
</gene>
<evidence type="ECO:0000313" key="4">
    <source>
        <dbReference type="Proteomes" id="UP000253934"/>
    </source>
</evidence>
<evidence type="ECO:0000256" key="2">
    <source>
        <dbReference type="SAM" id="SignalP"/>
    </source>
</evidence>
<dbReference type="InterPro" id="IPR006143">
    <property type="entry name" value="RND_pump_MFP"/>
</dbReference>
<evidence type="ECO:0000256" key="1">
    <source>
        <dbReference type="ARBA" id="ARBA00009477"/>
    </source>
</evidence>
<protein>
    <submittedName>
        <fullName evidence="3">Efflux RND transporter periplasmic adaptor subunit</fullName>
    </submittedName>
</protein>
<dbReference type="EMBL" id="QOVW01000004">
    <property type="protein sequence ID" value="RDB37217.1"/>
    <property type="molecule type" value="Genomic_DNA"/>
</dbReference>
<name>A0A369KWL6_9BACT</name>
<feature type="chain" id="PRO_5016671353" evidence="2">
    <location>
        <begin position="23"/>
        <end position="317"/>
    </location>
</feature>
<dbReference type="GO" id="GO:1990281">
    <property type="term" value="C:efflux pump complex"/>
    <property type="evidence" value="ECO:0007669"/>
    <property type="project" value="TreeGrafter"/>
</dbReference>
<keyword evidence="2" id="KW-0732">Signal</keyword>
<evidence type="ECO:0000313" key="3">
    <source>
        <dbReference type="EMBL" id="RDB37217.1"/>
    </source>
</evidence>
<keyword evidence="4" id="KW-1185">Reference proteome</keyword>
<sequence>MKKNLNSKFLLYVVLLPFFLMSCTKKNEKASLPNTSDTKLTNNNIEKNEIDNTKQELSSVDLNIKNEQDKITNQESSVNDSSNKKISNPRIPATLIPENQSSLGFLTSGSLKFTYVRPGDEVKQGQLLASLEDKQAELDVNTAKIEVEKRKMAIAQQEKVVNRIEMQFKNGIVNQATLEKEKDTLILNSLELKTALENLKGKEYILNSTKLLAPYNGVITQLYKYKGDYLNIGVPVFQITQIKNYKLSAKIPITYYDKFKTGMKIEINNPITGKSGFAFVDKVVPVIDPSLRTFDIYAKIDGFNDNLSPGSFLEIIL</sequence>
<dbReference type="Gene3D" id="1.10.287.470">
    <property type="entry name" value="Helix hairpin bin"/>
    <property type="match status" value="1"/>
</dbReference>
<reference evidence="3" key="1">
    <citation type="submission" date="2018-04" db="EMBL/GenBank/DDBJ databases">
        <title>Draft genome sequence of the Candidatus Spirobacillus cienkowskii, a pathogen of freshwater Daphnia species, reconstructed from hemolymph metagenomic reads.</title>
        <authorList>
            <person name="Bresciani L."/>
            <person name="Lemos L.N."/>
            <person name="Wale N."/>
            <person name="Lin J.Y."/>
            <person name="Fernandes G.R."/>
            <person name="Duffy M.A."/>
            <person name="Rodrigues J.M."/>
        </authorList>
    </citation>
    <scope>NUCLEOTIDE SEQUENCE [LARGE SCALE GENOMIC DNA]</scope>
    <source>
        <strain evidence="3">Binning01</strain>
    </source>
</reference>